<feature type="transmembrane region" description="Helical" evidence="1">
    <location>
        <begin position="196"/>
        <end position="215"/>
    </location>
</feature>
<dbReference type="PANTHER" id="PTHR38034">
    <property type="entry name" value="INNER MEMBRANE PROTEIN YPJD"/>
    <property type="match status" value="1"/>
</dbReference>
<dbReference type="Pfam" id="PF01578">
    <property type="entry name" value="Cytochrom_C_asm"/>
    <property type="match status" value="1"/>
</dbReference>
<keyword evidence="1" id="KW-0472">Membrane</keyword>
<proteinExistence type="predicted"/>
<feature type="domain" description="Cytochrome c assembly protein" evidence="2">
    <location>
        <begin position="29"/>
        <end position="246"/>
    </location>
</feature>
<feature type="transmembrane region" description="Helical" evidence="1">
    <location>
        <begin position="56"/>
        <end position="76"/>
    </location>
</feature>
<gene>
    <name evidence="3" type="ORF">MNB_SUP05-5-695</name>
</gene>
<reference evidence="3" key="1">
    <citation type="submission" date="2016-10" db="EMBL/GenBank/DDBJ databases">
        <authorList>
            <person name="de Groot N.N."/>
        </authorList>
    </citation>
    <scope>NUCLEOTIDE SEQUENCE</scope>
</reference>
<dbReference type="InterPro" id="IPR002541">
    <property type="entry name" value="Cyt_c_assembly"/>
</dbReference>
<feature type="transmembrane region" description="Helical" evidence="1">
    <location>
        <begin position="227"/>
        <end position="245"/>
    </location>
</feature>
<protein>
    <submittedName>
        <fullName evidence="3">CcsA-related protein</fullName>
    </submittedName>
</protein>
<dbReference type="PANTHER" id="PTHR38034:SF1">
    <property type="entry name" value="INNER MEMBRANE PROTEIN YPJD"/>
    <property type="match status" value="1"/>
</dbReference>
<evidence type="ECO:0000259" key="2">
    <source>
        <dbReference type="Pfam" id="PF01578"/>
    </source>
</evidence>
<evidence type="ECO:0000313" key="3">
    <source>
        <dbReference type="EMBL" id="SFV64240.1"/>
    </source>
</evidence>
<sequence length="249" mass="29064">MIETAVLFYLASAFSLFKQQKENLSLVSAILLSIALIAHALSFITMLENYQINFNFVNSSSMTLWWITIFFSFLFIKNNLKIIAIYLYLLVAILLFVFTFLPYPTKLINLDFALHIFLSILAYSFLFLAFFESIFLSIQERKIHNRQKTINLPALETMENLLFQLLNIGFILLTVSIISGFIFLDNLFAQHLVHKTFLSILSWMFFALIIVGHRVKGWRSQIVYKYIQLSFILLLLAYSGSKFILERLY</sequence>
<organism evidence="3">
    <name type="scientific">hydrothermal vent metagenome</name>
    <dbReference type="NCBI Taxonomy" id="652676"/>
    <lineage>
        <taxon>unclassified sequences</taxon>
        <taxon>metagenomes</taxon>
        <taxon>ecological metagenomes</taxon>
    </lineage>
</organism>
<feature type="transmembrane region" description="Helical" evidence="1">
    <location>
        <begin position="83"/>
        <end position="101"/>
    </location>
</feature>
<dbReference type="GO" id="GO:0017004">
    <property type="term" value="P:cytochrome complex assembly"/>
    <property type="evidence" value="ECO:0007669"/>
    <property type="project" value="InterPro"/>
</dbReference>
<dbReference type="InterPro" id="IPR052372">
    <property type="entry name" value="YpjD/HemX"/>
</dbReference>
<keyword evidence="1" id="KW-1133">Transmembrane helix</keyword>
<keyword evidence="1" id="KW-0812">Transmembrane</keyword>
<feature type="transmembrane region" description="Helical" evidence="1">
    <location>
        <begin position="161"/>
        <end position="184"/>
    </location>
</feature>
<accession>A0A1W1CEF2</accession>
<dbReference type="GO" id="GO:0020037">
    <property type="term" value="F:heme binding"/>
    <property type="evidence" value="ECO:0007669"/>
    <property type="project" value="InterPro"/>
</dbReference>
<name>A0A1W1CEF2_9ZZZZ</name>
<evidence type="ECO:0000256" key="1">
    <source>
        <dbReference type="SAM" id="Phobius"/>
    </source>
</evidence>
<dbReference type="EMBL" id="FPHJ01000042">
    <property type="protein sequence ID" value="SFV64240.1"/>
    <property type="molecule type" value="Genomic_DNA"/>
</dbReference>
<feature type="transmembrane region" description="Helical" evidence="1">
    <location>
        <begin position="113"/>
        <end position="138"/>
    </location>
</feature>
<feature type="transmembrane region" description="Helical" evidence="1">
    <location>
        <begin position="24"/>
        <end position="44"/>
    </location>
</feature>
<dbReference type="AlphaFoldDB" id="A0A1W1CEF2"/>